<comment type="caution">
    <text evidence="4">The sequence shown here is derived from an EMBL/GenBank/DDBJ whole genome shotgun (WGS) entry which is preliminary data.</text>
</comment>
<evidence type="ECO:0000259" key="3">
    <source>
        <dbReference type="PROSITE" id="PS51186"/>
    </source>
</evidence>
<feature type="domain" description="N-acetyltransferase" evidence="3">
    <location>
        <begin position="6"/>
        <end position="148"/>
    </location>
</feature>
<evidence type="ECO:0000313" key="5">
    <source>
        <dbReference type="Proteomes" id="UP000321261"/>
    </source>
</evidence>
<dbReference type="CDD" id="cd04301">
    <property type="entry name" value="NAT_SF"/>
    <property type="match status" value="1"/>
</dbReference>
<dbReference type="SUPFAM" id="SSF55729">
    <property type="entry name" value="Acyl-CoA N-acyltransferases (Nat)"/>
    <property type="match status" value="1"/>
</dbReference>
<dbReference type="PROSITE" id="PS51186">
    <property type="entry name" value="GNAT"/>
    <property type="match status" value="1"/>
</dbReference>
<name>A0A561SPX6_9PSEU</name>
<dbReference type="Pfam" id="PF13673">
    <property type="entry name" value="Acetyltransf_10"/>
    <property type="match status" value="1"/>
</dbReference>
<dbReference type="NCBIfam" id="NF007807">
    <property type="entry name" value="PRK10514.1"/>
    <property type="match status" value="1"/>
</dbReference>
<dbReference type="PANTHER" id="PTHR43800">
    <property type="entry name" value="PEPTIDYL-LYSINE N-ACETYLTRANSFERASE YJAB"/>
    <property type="match status" value="1"/>
</dbReference>
<keyword evidence="5" id="KW-1185">Reference proteome</keyword>
<proteinExistence type="predicted"/>
<protein>
    <submittedName>
        <fullName evidence="4">Putative acetyltransferase</fullName>
    </submittedName>
</protein>
<reference evidence="4 5" key="1">
    <citation type="submission" date="2019-06" db="EMBL/GenBank/DDBJ databases">
        <title>Sequencing the genomes of 1000 actinobacteria strains.</title>
        <authorList>
            <person name="Klenk H.-P."/>
        </authorList>
    </citation>
    <scope>NUCLEOTIDE SEQUENCE [LARGE SCALE GENOMIC DNA]</scope>
    <source>
        <strain evidence="4 5">DSM 45671</strain>
    </source>
</reference>
<sequence length="149" mass="16351">MSDATLALRAATESDWPDLVRIWRRAVEATHSFLAPSDIDEIETQVRTTVLPSLTVTVAQRARSGSVGWIGVHDTQVEALFVDPTAHRQGVGRALLDAATAAMPHVTLDVNEQNPSAVGFYKRHGFVEIGRSERDGEGRPFPLVHMRRG</sequence>
<dbReference type="PANTHER" id="PTHR43800:SF1">
    <property type="entry name" value="PEPTIDYL-LYSINE N-ACETYLTRANSFERASE YJAB"/>
    <property type="match status" value="1"/>
</dbReference>
<evidence type="ECO:0000256" key="1">
    <source>
        <dbReference type="ARBA" id="ARBA00022679"/>
    </source>
</evidence>
<dbReference type="GO" id="GO:0016747">
    <property type="term" value="F:acyltransferase activity, transferring groups other than amino-acyl groups"/>
    <property type="evidence" value="ECO:0007669"/>
    <property type="project" value="InterPro"/>
</dbReference>
<keyword evidence="1 4" id="KW-0808">Transferase</keyword>
<dbReference type="Proteomes" id="UP000321261">
    <property type="component" value="Unassembled WGS sequence"/>
</dbReference>
<dbReference type="InterPro" id="IPR016181">
    <property type="entry name" value="Acyl_CoA_acyltransferase"/>
</dbReference>
<evidence type="ECO:0000313" key="4">
    <source>
        <dbReference type="EMBL" id="TWF76896.1"/>
    </source>
</evidence>
<dbReference type="EMBL" id="VIWU01000001">
    <property type="protein sequence ID" value="TWF76896.1"/>
    <property type="molecule type" value="Genomic_DNA"/>
</dbReference>
<dbReference type="InterPro" id="IPR000182">
    <property type="entry name" value="GNAT_dom"/>
</dbReference>
<organism evidence="4 5">
    <name type="scientific">Pseudonocardia hierapolitana</name>
    <dbReference type="NCBI Taxonomy" id="1128676"/>
    <lineage>
        <taxon>Bacteria</taxon>
        <taxon>Bacillati</taxon>
        <taxon>Actinomycetota</taxon>
        <taxon>Actinomycetes</taxon>
        <taxon>Pseudonocardiales</taxon>
        <taxon>Pseudonocardiaceae</taxon>
        <taxon>Pseudonocardia</taxon>
    </lineage>
</organism>
<dbReference type="RefSeq" id="WP_246170360.1">
    <property type="nucleotide sequence ID" value="NZ_VIWU01000001.1"/>
</dbReference>
<accession>A0A561SPX6</accession>
<dbReference type="AlphaFoldDB" id="A0A561SPX6"/>
<keyword evidence="2" id="KW-0012">Acyltransferase</keyword>
<evidence type="ECO:0000256" key="2">
    <source>
        <dbReference type="ARBA" id="ARBA00023315"/>
    </source>
</evidence>
<dbReference type="Gene3D" id="3.40.630.30">
    <property type="match status" value="1"/>
</dbReference>
<gene>
    <name evidence="4" type="ORF">FHX44_112794</name>
</gene>